<feature type="transmembrane region" description="Helical" evidence="1">
    <location>
        <begin position="123"/>
        <end position="143"/>
    </location>
</feature>
<feature type="transmembrane region" description="Helical" evidence="1">
    <location>
        <begin position="95"/>
        <end position="111"/>
    </location>
</feature>
<keyword evidence="1" id="KW-0472">Membrane</keyword>
<keyword evidence="1" id="KW-0812">Transmembrane</keyword>
<evidence type="ECO:0000313" key="2">
    <source>
        <dbReference type="EMBL" id="KAJ7328906.1"/>
    </source>
</evidence>
<keyword evidence="1" id="KW-1133">Transmembrane helix</keyword>
<evidence type="ECO:0000256" key="1">
    <source>
        <dbReference type="SAM" id="Phobius"/>
    </source>
</evidence>
<dbReference type="Proteomes" id="UP001218218">
    <property type="component" value="Unassembled WGS sequence"/>
</dbReference>
<gene>
    <name evidence="2" type="ORF">DFH08DRAFT_883516</name>
</gene>
<feature type="transmembrane region" description="Helical" evidence="1">
    <location>
        <begin position="163"/>
        <end position="192"/>
    </location>
</feature>
<dbReference type="EMBL" id="JARIHO010000038">
    <property type="protein sequence ID" value="KAJ7328906.1"/>
    <property type="molecule type" value="Genomic_DNA"/>
</dbReference>
<reference evidence="2" key="1">
    <citation type="submission" date="2023-03" db="EMBL/GenBank/DDBJ databases">
        <title>Massive genome expansion in bonnet fungi (Mycena s.s.) driven by repeated elements and novel gene families across ecological guilds.</title>
        <authorList>
            <consortium name="Lawrence Berkeley National Laboratory"/>
            <person name="Harder C.B."/>
            <person name="Miyauchi S."/>
            <person name="Viragh M."/>
            <person name="Kuo A."/>
            <person name="Thoen E."/>
            <person name="Andreopoulos B."/>
            <person name="Lu D."/>
            <person name="Skrede I."/>
            <person name="Drula E."/>
            <person name="Henrissat B."/>
            <person name="Morin E."/>
            <person name="Kohler A."/>
            <person name="Barry K."/>
            <person name="LaButti K."/>
            <person name="Morin E."/>
            <person name="Salamov A."/>
            <person name="Lipzen A."/>
            <person name="Mereny Z."/>
            <person name="Hegedus B."/>
            <person name="Baldrian P."/>
            <person name="Stursova M."/>
            <person name="Weitz H."/>
            <person name="Taylor A."/>
            <person name="Grigoriev I.V."/>
            <person name="Nagy L.G."/>
            <person name="Martin F."/>
            <person name="Kauserud H."/>
        </authorList>
    </citation>
    <scope>NUCLEOTIDE SEQUENCE</scope>
    <source>
        <strain evidence="2">CBHHK002</strain>
    </source>
</reference>
<proteinExistence type="predicted"/>
<accession>A0AAD7EJL9</accession>
<organism evidence="2 3">
    <name type="scientific">Mycena albidolilacea</name>
    <dbReference type="NCBI Taxonomy" id="1033008"/>
    <lineage>
        <taxon>Eukaryota</taxon>
        <taxon>Fungi</taxon>
        <taxon>Dikarya</taxon>
        <taxon>Basidiomycota</taxon>
        <taxon>Agaricomycotina</taxon>
        <taxon>Agaricomycetes</taxon>
        <taxon>Agaricomycetidae</taxon>
        <taxon>Agaricales</taxon>
        <taxon>Marasmiineae</taxon>
        <taxon>Mycenaceae</taxon>
        <taxon>Mycena</taxon>
    </lineage>
</organism>
<name>A0AAD7EJL9_9AGAR</name>
<protein>
    <submittedName>
        <fullName evidence="2">Uncharacterized protein</fullName>
    </submittedName>
</protein>
<evidence type="ECO:0000313" key="3">
    <source>
        <dbReference type="Proteomes" id="UP001218218"/>
    </source>
</evidence>
<comment type="caution">
    <text evidence="2">The sequence shown here is derived from an EMBL/GenBank/DDBJ whole genome shotgun (WGS) entry which is preliminary data.</text>
</comment>
<sequence length="215" mass="23459">MILTTPPEKTELGKVLPPLPVESSTSPGCSHRCAHCDSEKGVPTDTKPSRTYSRLICGALWFSLTILVLALAEVIVETLVSSLDIDTTEIAQCTVAYYSFGTLVTLALLLRQERRRENTQTRTTSQVCVLCGLGLAWLGFSVGLVVENVTACQDAFFFYGNPQVAVCALFTVVDIFSWILFFALFGAAFALYHRSLNVHRQAERPAPGHPTLSGT</sequence>
<keyword evidence="3" id="KW-1185">Reference proteome</keyword>
<dbReference type="AlphaFoldDB" id="A0AAD7EJL9"/>
<feature type="transmembrane region" description="Helical" evidence="1">
    <location>
        <begin position="55"/>
        <end position="75"/>
    </location>
</feature>